<evidence type="ECO:0000313" key="3">
    <source>
        <dbReference type="Proteomes" id="UP001596287"/>
    </source>
</evidence>
<keyword evidence="1" id="KW-1133">Transmembrane helix</keyword>
<protein>
    <submittedName>
        <fullName evidence="2">DUF2975 domain-containing protein</fullName>
    </submittedName>
</protein>
<sequence>MKKLHLLKALVDLFFFFSVIVTVAFLIFVPMFIFTDKPLDVPVNVGGEKVLAMDFPAKLILLGYTFGFGFFVYGIYLLKKVLNHFSKREIFENSVISLLNKIGIFFLLASLITAIVHFIGKIYWEGEAELGISSGFDSFLFSASLGLFFMVLSEVFAIGKGMKEENELTI</sequence>
<accession>A0ABW1PRR2</accession>
<proteinExistence type="predicted"/>
<evidence type="ECO:0000256" key="1">
    <source>
        <dbReference type="SAM" id="Phobius"/>
    </source>
</evidence>
<feature type="transmembrane region" description="Helical" evidence="1">
    <location>
        <begin position="12"/>
        <end position="35"/>
    </location>
</feature>
<evidence type="ECO:0000313" key="2">
    <source>
        <dbReference type="EMBL" id="MFC6098308.1"/>
    </source>
</evidence>
<keyword evidence="3" id="KW-1185">Reference proteome</keyword>
<feature type="transmembrane region" description="Helical" evidence="1">
    <location>
        <begin position="98"/>
        <end position="119"/>
    </location>
</feature>
<dbReference type="Proteomes" id="UP001596287">
    <property type="component" value="Unassembled WGS sequence"/>
</dbReference>
<gene>
    <name evidence="2" type="ORF">ACFPVY_16785</name>
</gene>
<name>A0ABW1PRR2_9FLAO</name>
<comment type="caution">
    <text evidence="2">The sequence shown here is derived from an EMBL/GenBank/DDBJ whole genome shotgun (WGS) entry which is preliminary data.</text>
</comment>
<feature type="transmembrane region" description="Helical" evidence="1">
    <location>
        <begin position="139"/>
        <end position="158"/>
    </location>
</feature>
<reference evidence="3" key="1">
    <citation type="journal article" date="2019" name="Int. J. Syst. Evol. Microbiol.">
        <title>The Global Catalogue of Microorganisms (GCM) 10K type strain sequencing project: providing services to taxonomists for standard genome sequencing and annotation.</title>
        <authorList>
            <consortium name="The Broad Institute Genomics Platform"/>
            <consortium name="The Broad Institute Genome Sequencing Center for Infectious Disease"/>
            <person name="Wu L."/>
            <person name="Ma J."/>
        </authorList>
    </citation>
    <scope>NUCLEOTIDE SEQUENCE [LARGE SCALE GENOMIC DNA]</scope>
    <source>
        <strain evidence="3">CCUG 49679</strain>
    </source>
</reference>
<feature type="transmembrane region" description="Helical" evidence="1">
    <location>
        <begin position="55"/>
        <end position="78"/>
    </location>
</feature>
<dbReference type="Pfam" id="PF11188">
    <property type="entry name" value="DUF2975"/>
    <property type="match status" value="1"/>
</dbReference>
<organism evidence="2 3">
    <name type="scientific">Flavobacterium qiangtangense</name>
    <dbReference type="NCBI Taxonomy" id="1442595"/>
    <lineage>
        <taxon>Bacteria</taxon>
        <taxon>Pseudomonadati</taxon>
        <taxon>Bacteroidota</taxon>
        <taxon>Flavobacteriia</taxon>
        <taxon>Flavobacteriales</taxon>
        <taxon>Flavobacteriaceae</taxon>
        <taxon>Flavobacterium</taxon>
    </lineage>
</organism>
<keyword evidence="1" id="KW-0472">Membrane</keyword>
<dbReference type="EMBL" id="JBHSQB010000021">
    <property type="protein sequence ID" value="MFC6098308.1"/>
    <property type="molecule type" value="Genomic_DNA"/>
</dbReference>
<dbReference type="InterPro" id="IPR021354">
    <property type="entry name" value="DUF2975"/>
</dbReference>
<dbReference type="RefSeq" id="WP_379793322.1">
    <property type="nucleotide sequence ID" value="NZ_JBHSQB010000021.1"/>
</dbReference>
<keyword evidence="1" id="KW-0812">Transmembrane</keyword>